<organism evidence="8 9">
    <name type="scientific">Porphyridium purpureum</name>
    <name type="common">Red alga</name>
    <name type="synonym">Porphyridium cruentum</name>
    <dbReference type="NCBI Taxonomy" id="35688"/>
    <lineage>
        <taxon>Eukaryota</taxon>
        <taxon>Rhodophyta</taxon>
        <taxon>Bangiophyceae</taxon>
        <taxon>Porphyridiales</taxon>
        <taxon>Porphyridiaceae</taxon>
        <taxon>Porphyridium</taxon>
    </lineage>
</organism>
<dbReference type="SUPFAM" id="SSF52540">
    <property type="entry name" value="P-loop containing nucleoside triphosphate hydrolases"/>
    <property type="match status" value="1"/>
</dbReference>
<dbReference type="Proteomes" id="UP000324585">
    <property type="component" value="Unassembled WGS sequence"/>
</dbReference>
<dbReference type="GO" id="GO:0005525">
    <property type="term" value="F:GTP binding"/>
    <property type="evidence" value="ECO:0007669"/>
    <property type="project" value="InterPro"/>
</dbReference>
<keyword evidence="2" id="KW-0808">Transferase</keyword>
<keyword evidence="4 8" id="KW-0418">Kinase</keyword>
<feature type="region of interest" description="Disordered" evidence="6">
    <location>
        <begin position="851"/>
        <end position="872"/>
    </location>
</feature>
<dbReference type="InterPro" id="IPR011009">
    <property type="entry name" value="Kinase-like_dom_sf"/>
</dbReference>
<proteinExistence type="predicted"/>
<evidence type="ECO:0000259" key="7">
    <source>
        <dbReference type="PROSITE" id="PS51158"/>
    </source>
</evidence>
<dbReference type="Gene3D" id="3.40.50.300">
    <property type="entry name" value="P-loop containing nucleotide triphosphate hydrolases"/>
    <property type="match status" value="1"/>
</dbReference>
<accession>A0A5J4YWG8</accession>
<dbReference type="OrthoDB" id="301415at2759"/>
<dbReference type="SMART" id="SM00811">
    <property type="entry name" value="Alpha_kinase"/>
    <property type="match status" value="1"/>
</dbReference>
<dbReference type="PANTHER" id="PTHR45992:SF11">
    <property type="entry name" value="ALPHA-TYPE PROTEIN KINASE DOMAIN-CONTAINING PROTEIN"/>
    <property type="match status" value="1"/>
</dbReference>
<keyword evidence="9" id="KW-1185">Reference proteome</keyword>
<dbReference type="Gene3D" id="3.20.200.10">
    <property type="entry name" value="MHCK/EF2 kinase"/>
    <property type="match status" value="1"/>
</dbReference>
<keyword evidence="3" id="KW-0547">Nucleotide-binding</keyword>
<dbReference type="GO" id="GO:0004674">
    <property type="term" value="F:protein serine/threonine kinase activity"/>
    <property type="evidence" value="ECO:0007669"/>
    <property type="project" value="UniProtKB-KW"/>
</dbReference>
<evidence type="ECO:0000313" key="9">
    <source>
        <dbReference type="Proteomes" id="UP000324585"/>
    </source>
</evidence>
<dbReference type="SUPFAM" id="SSF56112">
    <property type="entry name" value="Protein kinase-like (PK-like)"/>
    <property type="match status" value="1"/>
</dbReference>
<evidence type="ECO:0000256" key="4">
    <source>
        <dbReference type="ARBA" id="ARBA00022777"/>
    </source>
</evidence>
<evidence type="ECO:0000256" key="6">
    <source>
        <dbReference type="SAM" id="MobiDB-lite"/>
    </source>
</evidence>
<evidence type="ECO:0000256" key="2">
    <source>
        <dbReference type="ARBA" id="ARBA00022679"/>
    </source>
</evidence>
<dbReference type="Pfam" id="PF04548">
    <property type="entry name" value="AIG1"/>
    <property type="match status" value="1"/>
</dbReference>
<sequence>MFGQIQDWSHIEECMDRVRGHFFRNLRTNDTYDSDPRPRPGPYAPYSPACQEFWDDERKQFYYVGGPHNQKSWVPPDGFSIFYGGTNWVTIRDPTSNRIFFRNTDSGMDCSLDPRYFGMLGPCGPPISAAIESVSSPPNVKAHASVAFSVASTSGADNAVPGFYGPQPGCGLVADPEITCAPGEVPYENTPTPGAWYPDLVPLIPFGHPNQNGHAKAAAGNDSILYHHLTMASNKPRNIFLLGMTGAGKSTLASFLVDGASWMARIRGAFRSSHGIESHTKQLESVPIEFAGNRMNCVDTPGFSDSSGTDVEVLHEFKDFLSGDQSACAVLLVVDTSNPRVTPLHAKLFEIAAEVFGDDAREVMGVVLTRWSNNPQCAKKRDIKGKSLPRLVESQSKVLHRFGVSVPPPHRWFALDAEYDPDCEIETRAALRGREELLSWASRNTVITTKFRVQFDTERQQLVTGITSGKDMSAKEKALFDLSSAVLREAAEVAKCSIFTRDTKERTKKPHFVGKSGPSHGTGKTLKKHFVLGQVHLVFVPWEKQNATVTDNADQRVQAELAKFSEIRLDSLISLFAALKVGAVNFETISDFKAGARSARTTLAIHFIPLDMFVRALSVDLFIDSGVITMDTVPLGEGASRVVFGGVVKRGNPLRFEFGSELVLKVMKRNLYAQGIRIDVDKRKFQMLCRDYSDAFNAGFNVSRNGESMKVYFRLGSIAKCPIDVRLPDGGLAVTAGEDMFVEMMVHGEYKKFNSNSGWTGESGTVPDFFSHWTWVRSKGEHIVCDLRGYRGKPGGPTLHGASTYFLFIDPVILSKTERQFGLTDLGAEGMMDWFAAHRCNHLCKSVGLPRPTNLTGEPKQGSRHRLRLPMR</sequence>
<dbReference type="EMBL" id="VRMN01000004">
    <property type="protein sequence ID" value="KAA8495192.1"/>
    <property type="molecule type" value="Genomic_DNA"/>
</dbReference>
<evidence type="ECO:0000256" key="5">
    <source>
        <dbReference type="ARBA" id="ARBA00022840"/>
    </source>
</evidence>
<dbReference type="GO" id="GO:0005524">
    <property type="term" value="F:ATP binding"/>
    <property type="evidence" value="ECO:0007669"/>
    <property type="project" value="UniProtKB-KW"/>
</dbReference>
<feature type="compositionally biased region" description="Basic residues" evidence="6">
    <location>
        <begin position="862"/>
        <end position="872"/>
    </location>
</feature>
<evidence type="ECO:0000256" key="1">
    <source>
        <dbReference type="ARBA" id="ARBA00022527"/>
    </source>
</evidence>
<dbReference type="Pfam" id="PF02816">
    <property type="entry name" value="Alpha_kinase"/>
    <property type="match status" value="1"/>
</dbReference>
<dbReference type="CDD" id="cd04515">
    <property type="entry name" value="Alpha_kinase"/>
    <property type="match status" value="1"/>
</dbReference>
<comment type="caution">
    <text evidence="8">The sequence shown here is derived from an EMBL/GenBank/DDBJ whole genome shotgun (WGS) entry which is preliminary data.</text>
</comment>
<dbReference type="InterPro" id="IPR027417">
    <property type="entry name" value="P-loop_NTPase"/>
</dbReference>
<keyword evidence="1" id="KW-0723">Serine/threonine-protein kinase</keyword>
<reference evidence="9" key="1">
    <citation type="journal article" date="2019" name="Nat. Commun.">
        <title>Expansion of phycobilisome linker gene families in mesophilic red algae.</title>
        <authorList>
            <person name="Lee J."/>
            <person name="Kim D."/>
            <person name="Bhattacharya D."/>
            <person name="Yoon H.S."/>
        </authorList>
    </citation>
    <scope>NUCLEOTIDE SEQUENCE [LARGE SCALE GENOMIC DNA]</scope>
    <source>
        <strain evidence="9">CCMP 1328</strain>
    </source>
</reference>
<evidence type="ECO:0000256" key="3">
    <source>
        <dbReference type="ARBA" id="ARBA00022741"/>
    </source>
</evidence>
<keyword evidence="5" id="KW-0067">ATP-binding</keyword>
<dbReference type="InterPro" id="IPR051852">
    <property type="entry name" value="Alpha-type_PK"/>
</dbReference>
<feature type="domain" description="Alpha-type protein kinase" evidence="7">
    <location>
        <begin position="609"/>
        <end position="852"/>
    </location>
</feature>
<dbReference type="InterPro" id="IPR004166">
    <property type="entry name" value="a-kinase_dom"/>
</dbReference>
<dbReference type="PROSITE" id="PS51158">
    <property type="entry name" value="ALPHA_KINASE"/>
    <property type="match status" value="1"/>
</dbReference>
<dbReference type="AlphaFoldDB" id="A0A5J4YWG8"/>
<protein>
    <submittedName>
        <fullName evidence="8">Alpha-protein kinase vwkA</fullName>
    </submittedName>
</protein>
<dbReference type="InterPro" id="IPR006703">
    <property type="entry name" value="G_AIG1"/>
</dbReference>
<gene>
    <name evidence="8" type="ORF">FVE85_3433</name>
</gene>
<name>A0A5J4YWG8_PORPP</name>
<evidence type="ECO:0000313" key="8">
    <source>
        <dbReference type="EMBL" id="KAA8495192.1"/>
    </source>
</evidence>
<dbReference type="PANTHER" id="PTHR45992">
    <property type="entry name" value="EUKARYOTIC ELONGATION FACTOR 2 KINASE-RELATED"/>
    <property type="match status" value="1"/>
</dbReference>